<proteinExistence type="inferred from homology"/>
<dbReference type="CDD" id="cd02440">
    <property type="entry name" value="AdoMet_MTases"/>
    <property type="match status" value="1"/>
</dbReference>
<dbReference type="InterPro" id="IPR023267">
    <property type="entry name" value="RCMT"/>
</dbReference>
<dbReference type="InterPro" id="IPR006027">
    <property type="entry name" value="NusB_RsmB_TIM44"/>
</dbReference>
<feature type="active site" description="Nucleophile" evidence="13">
    <location>
        <position position="403"/>
    </location>
</feature>
<dbReference type="GO" id="GO:0003723">
    <property type="term" value="F:RNA binding"/>
    <property type="evidence" value="ECO:0007669"/>
    <property type="project" value="UniProtKB-UniRule"/>
</dbReference>
<evidence type="ECO:0000256" key="2">
    <source>
        <dbReference type="ARBA" id="ARBA00004496"/>
    </source>
</evidence>
<reference evidence="15 16" key="1">
    <citation type="journal article" date="2015" name="Antonie Van Leeuwenhoek">
        <title>Lampropedia puyangensis sp. nov., isolated from symptomatic bark of Populus ? euramericana canker and emended description of Lampropedia hyalina (Ehrenberg 1832) Lee et al. 2004.</title>
        <authorList>
            <person name="Li Y."/>
            <person name="Wang T."/>
            <person name="Piao C.G."/>
            <person name="Wang L.F."/>
            <person name="Tian G.Z."/>
            <person name="Zhu T.H."/>
            <person name="Guo M.W."/>
        </authorList>
    </citation>
    <scope>NUCLEOTIDE SEQUENCE [LARGE SCALE GENOMIC DNA]</scope>
    <source>
        <strain evidence="15 16">2-bin</strain>
    </source>
</reference>
<dbReference type="InterPro" id="IPR001678">
    <property type="entry name" value="MeTrfase_RsmB-F_NOP2_dom"/>
</dbReference>
<gene>
    <name evidence="15" type="primary">rsmB</name>
    <name evidence="15" type="ORF">E9531_14830</name>
</gene>
<dbReference type="AlphaFoldDB" id="A0A4S8EVD9"/>
<evidence type="ECO:0000256" key="8">
    <source>
        <dbReference type="ARBA" id="ARBA00022691"/>
    </source>
</evidence>
<evidence type="ECO:0000256" key="13">
    <source>
        <dbReference type="PROSITE-ProRule" id="PRU01023"/>
    </source>
</evidence>
<comment type="caution">
    <text evidence="15">The sequence shown here is derived from an EMBL/GenBank/DDBJ whole genome shotgun (WGS) entry which is preliminary data.</text>
</comment>
<dbReference type="EC" id="2.1.1.176" evidence="3"/>
<dbReference type="GO" id="GO:0006355">
    <property type="term" value="P:regulation of DNA-templated transcription"/>
    <property type="evidence" value="ECO:0007669"/>
    <property type="project" value="InterPro"/>
</dbReference>
<protein>
    <recommendedName>
        <fullName evidence="3">16S rRNA (cytosine(967)-C(5))-methyltransferase</fullName>
        <ecNumber evidence="3">2.1.1.176</ecNumber>
    </recommendedName>
    <alternativeName>
        <fullName evidence="10">16S rRNA m5C967 methyltransferase</fullName>
    </alternativeName>
    <alternativeName>
        <fullName evidence="11">rRNA (cytosine-C(5)-)-methyltransferase RsmB</fullName>
    </alternativeName>
</protein>
<keyword evidence="16" id="KW-1185">Reference proteome</keyword>
<dbReference type="Gene3D" id="1.10.940.10">
    <property type="entry name" value="NusB-like"/>
    <property type="match status" value="1"/>
</dbReference>
<feature type="binding site" evidence="13">
    <location>
        <position position="327"/>
    </location>
    <ligand>
        <name>S-adenosyl-L-methionine</name>
        <dbReference type="ChEBI" id="CHEBI:59789"/>
    </ligand>
</feature>
<comment type="catalytic activity">
    <reaction evidence="12">
        <text>cytidine(967) in 16S rRNA + S-adenosyl-L-methionine = 5-methylcytidine(967) in 16S rRNA + S-adenosyl-L-homocysteine + H(+)</text>
        <dbReference type="Rhea" id="RHEA:42748"/>
        <dbReference type="Rhea" id="RHEA-COMP:10219"/>
        <dbReference type="Rhea" id="RHEA-COMP:10220"/>
        <dbReference type="ChEBI" id="CHEBI:15378"/>
        <dbReference type="ChEBI" id="CHEBI:57856"/>
        <dbReference type="ChEBI" id="CHEBI:59789"/>
        <dbReference type="ChEBI" id="CHEBI:74483"/>
        <dbReference type="ChEBI" id="CHEBI:82748"/>
        <dbReference type="EC" id="2.1.1.176"/>
    </reaction>
</comment>
<keyword evidence="4" id="KW-0963">Cytoplasm</keyword>
<keyword evidence="9 13" id="KW-0694">RNA-binding</keyword>
<organism evidence="15 16">
    <name type="scientific">Lampropedia puyangensis</name>
    <dbReference type="NCBI Taxonomy" id="1330072"/>
    <lineage>
        <taxon>Bacteria</taxon>
        <taxon>Pseudomonadati</taxon>
        <taxon>Pseudomonadota</taxon>
        <taxon>Betaproteobacteria</taxon>
        <taxon>Burkholderiales</taxon>
        <taxon>Comamonadaceae</taxon>
        <taxon>Lampropedia</taxon>
    </lineage>
</organism>
<dbReference type="GO" id="GO:0005829">
    <property type="term" value="C:cytosol"/>
    <property type="evidence" value="ECO:0007669"/>
    <property type="project" value="TreeGrafter"/>
</dbReference>
<comment type="subcellular location">
    <subcellularLocation>
        <location evidence="2">Cytoplasm</location>
    </subcellularLocation>
</comment>
<dbReference type="InterPro" id="IPR035926">
    <property type="entry name" value="NusB-like_sf"/>
</dbReference>
<keyword evidence="6 13" id="KW-0489">Methyltransferase</keyword>
<dbReference type="InterPro" id="IPR004573">
    <property type="entry name" value="rRNA_ssu_MeTfrase_B"/>
</dbReference>
<dbReference type="Pfam" id="PF22458">
    <property type="entry name" value="RsmF-B_ferredox"/>
    <property type="match status" value="1"/>
</dbReference>
<dbReference type="GO" id="GO:0070475">
    <property type="term" value="P:rRNA base methylation"/>
    <property type="evidence" value="ECO:0007669"/>
    <property type="project" value="TreeGrafter"/>
</dbReference>
<dbReference type="Pfam" id="PF01029">
    <property type="entry name" value="NusB"/>
    <property type="match status" value="1"/>
</dbReference>
<sequence>MPMTAQPSSSHTKAPSLKEQIEWAALGLQRVAQGQSARDVVTTWPTASPVRPGAQALLYTALRHWGQTRAVIALLAKKKPQPPIDMFLAVALTLLLEPQGVSYAPFTVVNQTVEALRRSKKWQAQAGFVNACLRRFLRERDTLLSAIDGDVAARTNHPAWWVECVRQDHPHDWERILEASNARAPLTLRVNVARIDRDAYLALLTGAGVEAIPVLEAGVMLRKAVDVRDLPGYAQGWFSVQDAAAQRAAALLLGGCGRSQQESQPLLILDACAAPGGKTAHLLEWAAAHQLHIELIAMEVDAQRASRIADNMQRLGFDGQLQVEVADAANTGSWQQPVLKGRLLDAVLLDAPCSASGIVRRHPDIRWLRRPQDLDALVSIQALILKNLWALLKPGGRLLYCTCSIFHREGQDQIRQFLAQHADATQVGELLQLLPGGLEAMPLVEDHDGFFYGLLQKAS</sequence>
<dbReference type="NCBIfam" id="NF008149">
    <property type="entry name" value="PRK10901.1"/>
    <property type="match status" value="1"/>
</dbReference>
<feature type="binding site" evidence="13">
    <location>
        <position position="299"/>
    </location>
    <ligand>
        <name>S-adenosyl-L-methionine</name>
        <dbReference type="ChEBI" id="CHEBI:59789"/>
    </ligand>
</feature>
<dbReference type="SUPFAM" id="SSF53335">
    <property type="entry name" value="S-adenosyl-L-methionine-dependent methyltransferases"/>
    <property type="match status" value="1"/>
</dbReference>
<name>A0A4S8EVD9_9BURK</name>
<evidence type="ECO:0000256" key="3">
    <source>
        <dbReference type="ARBA" id="ARBA00012140"/>
    </source>
</evidence>
<comment type="similarity">
    <text evidence="13">Belongs to the class I-like SAM-binding methyltransferase superfamily. RsmB/NOP family.</text>
</comment>
<dbReference type="InterPro" id="IPR049560">
    <property type="entry name" value="MeTrfase_RsmB-F_NOP2_cat"/>
</dbReference>
<dbReference type="InterPro" id="IPR029063">
    <property type="entry name" value="SAM-dependent_MTases_sf"/>
</dbReference>
<dbReference type="Pfam" id="PF01189">
    <property type="entry name" value="Methyltr_RsmB-F"/>
    <property type="match status" value="1"/>
</dbReference>
<evidence type="ECO:0000256" key="1">
    <source>
        <dbReference type="ARBA" id="ARBA00002724"/>
    </source>
</evidence>
<feature type="binding site" evidence="13">
    <location>
        <begin position="272"/>
        <end position="278"/>
    </location>
    <ligand>
        <name>S-adenosyl-L-methionine</name>
        <dbReference type="ChEBI" id="CHEBI:59789"/>
    </ligand>
</feature>
<accession>A0A4S8EVD9</accession>
<dbReference type="PANTHER" id="PTHR22807">
    <property type="entry name" value="NOP2 YEAST -RELATED NOL1/NOP2/FMU SUN DOMAIN-CONTAINING"/>
    <property type="match status" value="1"/>
</dbReference>
<evidence type="ECO:0000256" key="12">
    <source>
        <dbReference type="ARBA" id="ARBA00047283"/>
    </source>
</evidence>
<evidence type="ECO:0000256" key="4">
    <source>
        <dbReference type="ARBA" id="ARBA00022490"/>
    </source>
</evidence>
<evidence type="ECO:0000313" key="15">
    <source>
        <dbReference type="EMBL" id="THT98270.1"/>
    </source>
</evidence>
<evidence type="ECO:0000256" key="11">
    <source>
        <dbReference type="ARBA" id="ARBA00031088"/>
    </source>
</evidence>
<keyword evidence="7 13" id="KW-0808">Transferase</keyword>
<dbReference type="EMBL" id="STFG01000022">
    <property type="protein sequence ID" value="THT98270.1"/>
    <property type="molecule type" value="Genomic_DNA"/>
</dbReference>
<dbReference type="Proteomes" id="UP000308917">
    <property type="component" value="Unassembled WGS sequence"/>
</dbReference>
<feature type="binding site" evidence="13">
    <location>
        <position position="350"/>
    </location>
    <ligand>
        <name>S-adenosyl-L-methionine</name>
        <dbReference type="ChEBI" id="CHEBI:59789"/>
    </ligand>
</feature>
<evidence type="ECO:0000259" key="14">
    <source>
        <dbReference type="PROSITE" id="PS51686"/>
    </source>
</evidence>
<dbReference type="PRINTS" id="PR02008">
    <property type="entry name" value="RCMTFAMILY"/>
</dbReference>
<dbReference type="Gene3D" id="3.30.70.1170">
    <property type="entry name" value="Sun protein, domain 3"/>
    <property type="match status" value="1"/>
</dbReference>
<evidence type="ECO:0000256" key="9">
    <source>
        <dbReference type="ARBA" id="ARBA00022884"/>
    </source>
</evidence>
<dbReference type="Gene3D" id="3.40.50.150">
    <property type="entry name" value="Vaccinia Virus protein VP39"/>
    <property type="match status" value="1"/>
</dbReference>
<comment type="function">
    <text evidence="1">Specifically methylates the cytosine at position 967 (m5C967) of 16S rRNA.</text>
</comment>
<evidence type="ECO:0000256" key="7">
    <source>
        <dbReference type="ARBA" id="ARBA00022679"/>
    </source>
</evidence>
<dbReference type="InterPro" id="IPR054728">
    <property type="entry name" value="RsmB-like_ferredoxin"/>
</dbReference>
<dbReference type="NCBIfam" id="TIGR00563">
    <property type="entry name" value="rsmB"/>
    <property type="match status" value="1"/>
</dbReference>
<evidence type="ECO:0000313" key="16">
    <source>
        <dbReference type="Proteomes" id="UP000308917"/>
    </source>
</evidence>
<dbReference type="OrthoDB" id="9810297at2"/>
<dbReference type="GO" id="GO:0009383">
    <property type="term" value="F:rRNA (cytosine-C5-)-methyltransferase activity"/>
    <property type="evidence" value="ECO:0007669"/>
    <property type="project" value="TreeGrafter"/>
</dbReference>
<dbReference type="Gene3D" id="1.10.287.730">
    <property type="entry name" value="Helix hairpin bin"/>
    <property type="match status" value="1"/>
</dbReference>
<evidence type="ECO:0000256" key="5">
    <source>
        <dbReference type="ARBA" id="ARBA00022552"/>
    </source>
</evidence>
<keyword evidence="5" id="KW-0698">rRNA processing</keyword>
<dbReference type="PANTHER" id="PTHR22807:SF61">
    <property type="entry name" value="NOL1_NOP2_SUN FAMILY PROTEIN _ ANTITERMINATION NUSB DOMAIN-CONTAINING PROTEIN"/>
    <property type="match status" value="1"/>
</dbReference>
<dbReference type="PROSITE" id="PS51686">
    <property type="entry name" value="SAM_MT_RSMB_NOP"/>
    <property type="match status" value="1"/>
</dbReference>
<feature type="domain" description="SAM-dependent MTase RsmB/NOP-type" evidence="14">
    <location>
        <begin position="176"/>
        <end position="458"/>
    </location>
</feature>
<evidence type="ECO:0000256" key="6">
    <source>
        <dbReference type="ARBA" id="ARBA00022603"/>
    </source>
</evidence>
<dbReference type="SUPFAM" id="SSF48013">
    <property type="entry name" value="NusB-like"/>
    <property type="match status" value="1"/>
</dbReference>
<keyword evidence="8 13" id="KW-0949">S-adenosyl-L-methionine</keyword>
<evidence type="ECO:0000256" key="10">
    <source>
        <dbReference type="ARBA" id="ARBA00030399"/>
    </source>
</evidence>